<name>A0A0A9GM05_ARUDO</name>
<accession>A0A0A9GM05</accession>
<dbReference type="EMBL" id="GBRH01171771">
    <property type="protein sequence ID" value="JAE26125.1"/>
    <property type="molecule type" value="Transcribed_RNA"/>
</dbReference>
<reference evidence="1" key="2">
    <citation type="journal article" date="2015" name="Data Brief">
        <title>Shoot transcriptome of the giant reed, Arundo donax.</title>
        <authorList>
            <person name="Barrero R.A."/>
            <person name="Guerrero F.D."/>
            <person name="Moolhuijzen P."/>
            <person name="Goolsby J.A."/>
            <person name="Tidwell J."/>
            <person name="Bellgard S.E."/>
            <person name="Bellgard M.I."/>
        </authorList>
    </citation>
    <scope>NUCLEOTIDE SEQUENCE</scope>
    <source>
        <tissue evidence="1">Shoot tissue taken approximately 20 cm above the soil surface</tissue>
    </source>
</reference>
<protein>
    <submittedName>
        <fullName evidence="1">Uncharacterized protein</fullName>
    </submittedName>
</protein>
<organism evidence="1">
    <name type="scientific">Arundo donax</name>
    <name type="common">Giant reed</name>
    <name type="synonym">Donax arundinaceus</name>
    <dbReference type="NCBI Taxonomy" id="35708"/>
    <lineage>
        <taxon>Eukaryota</taxon>
        <taxon>Viridiplantae</taxon>
        <taxon>Streptophyta</taxon>
        <taxon>Embryophyta</taxon>
        <taxon>Tracheophyta</taxon>
        <taxon>Spermatophyta</taxon>
        <taxon>Magnoliopsida</taxon>
        <taxon>Liliopsida</taxon>
        <taxon>Poales</taxon>
        <taxon>Poaceae</taxon>
        <taxon>PACMAD clade</taxon>
        <taxon>Arundinoideae</taxon>
        <taxon>Arundineae</taxon>
        <taxon>Arundo</taxon>
    </lineage>
</organism>
<proteinExistence type="predicted"/>
<evidence type="ECO:0000313" key="1">
    <source>
        <dbReference type="EMBL" id="JAE26125.1"/>
    </source>
</evidence>
<reference evidence="1" key="1">
    <citation type="submission" date="2014-09" db="EMBL/GenBank/DDBJ databases">
        <authorList>
            <person name="Magalhaes I.L.F."/>
            <person name="Oliveira U."/>
            <person name="Santos F.R."/>
            <person name="Vidigal T.H.D.A."/>
            <person name="Brescovit A.D."/>
            <person name="Santos A.J."/>
        </authorList>
    </citation>
    <scope>NUCLEOTIDE SEQUENCE</scope>
    <source>
        <tissue evidence="1">Shoot tissue taken approximately 20 cm above the soil surface</tissue>
    </source>
</reference>
<sequence>MIQYLQTDVVTLS</sequence>